<keyword evidence="1" id="KW-0472">Membrane</keyword>
<keyword evidence="1" id="KW-1133">Transmembrane helix</keyword>
<organism evidence="2">
    <name type="scientific">uncultured marine group II/III euryarchaeote KM3_07_G11</name>
    <dbReference type="NCBI Taxonomy" id="1457840"/>
    <lineage>
        <taxon>Archaea</taxon>
        <taxon>Methanobacteriati</taxon>
        <taxon>Methanobacteriota</taxon>
        <taxon>environmental samples</taxon>
    </lineage>
</organism>
<accession>A0A075GAL8</accession>
<keyword evidence="1" id="KW-0812">Transmembrane</keyword>
<dbReference type="AlphaFoldDB" id="A0A075GAL8"/>
<proteinExistence type="predicted"/>
<reference evidence="2" key="1">
    <citation type="journal article" date="2014" name="Genome Biol. Evol.">
        <title>Pangenome evidence for extensive interdomain horizontal transfer affecting lineage core and shell genes in uncultured planktonic thaumarchaeota and euryarchaeota.</title>
        <authorList>
            <person name="Deschamps P."/>
            <person name="Zivanovic Y."/>
            <person name="Moreira D."/>
            <person name="Rodriguez-Valera F."/>
            <person name="Lopez-Garcia P."/>
        </authorList>
    </citation>
    <scope>NUCLEOTIDE SEQUENCE</scope>
</reference>
<name>A0A075GAL8_9EURY</name>
<dbReference type="EMBL" id="KF900542">
    <property type="protein sequence ID" value="AIE98727.1"/>
    <property type="molecule type" value="Genomic_DNA"/>
</dbReference>
<sequence>MEPPAVTARRLLLGLGFALLLATAFALIDGRLPPADCPDDPLSNCTSTGTIGWLIPGAAIASLLAGFTLSNSNSPLSTLFPSQDVAVQEAALTEEVAEELDEEDLSDAWANLEKGLLESKVSEEE</sequence>
<evidence type="ECO:0000313" key="2">
    <source>
        <dbReference type="EMBL" id="AIE98727.1"/>
    </source>
</evidence>
<feature type="transmembrane region" description="Helical" evidence="1">
    <location>
        <begin position="50"/>
        <end position="69"/>
    </location>
</feature>
<protein>
    <submittedName>
        <fullName evidence="2">Uncharacterized protein</fullName>
    </submittedName>
</protein>
<evidence type="ECO:0000256" key="1">
    <source>
        <dbReference type="SAM" id="Phobius"/>
    </source>
</evidence>